<evidence type="ECO:0000256" key="1">
    <source>
        <dbReference type="SAM" id="SignalP"/>
    </source>
</evidence>
<dbReference type="InterPro" id="IPR003609">
    <property type="entry name" value="Pan_app"/>
</dbReference>
<proteinExistence type="predicted"/>
<dbReference type="EMBL" id="RCHS01002416">
    <property type="protein sequence ID" value="RMX47484.1"/>
    <property type="molecule type" value="Genomic_DNA"/>
</dbReference>
<evidence type="ECO:0000313" key="3">
    <source>
        <dbReference type="EMBL" id="RMX47484.1"/>
    </source>
</evidence>
<keyword evidence="1" id="KW-0732">Signal</keyword>
<comment type="caution">
    <text evidence="3">The sequence shown here is derived from an EMBL/GenBank/DDBJ whole genome shotgun (WGS) entry which is preliminary data.</text>
</comment>
<protein>
    <recommendedName>
        <fullName evidence="2">Apple domain-containing protein</fullName>
    </recommendedName>
</protein>
<accession>A0A3M6U1T5</accession>
<dbReference type="Gene3D" id="3.50.4.10">
    <property type="entry name" value="Hepatocyte Growth Factor"/>
    <property type="match status" value="1"/>
</dbReference>
<feature type="domain" description="Apple" evidence="2">
    <location>
        <begin position="34"/>
        <end position="97"/>
    </location>
</feature>
<evidence type="ECO:0000313" key="4">
    <source>
        <dbReference type="Proteomes" id="UP000275408"/>
    </source>
</evidence>
<organism evidence="3 4">
    <name type="scientific">Pocillopora damicornis</name>
    <name type="common">Cauliflower coral</name>
    <name type="synonym">Millepora damicornis</name>
    <dbReference type="NCBI Taxonomy" id="46731"/>
    <lineage>
        <taxon>Eukaryota</taxon>
        <taxon>Metazoa</taxon>
        <taxon>Cnidaria</taxon>
        <taxon>Anthozoa</taxon>
        <taxon>Hexacorallia</taxon>
        <taxon>Scleractinia</taxon>
        <taxon>Astrocoeniina</taxon>
        <taxon>Pocilloporidae</taxon>
        <taxon>Pocillopora</taxon>
    </lineage>
</organism>
<gene>
    <name evidence="3" type="ORF">pdam_00002193</name>
</gene>
<dbReference type="OrthoDB" id="5961762at2759"/>
<keyword evidence="4" id="KW-1185">Reference proteome</keyword>
<dbReference type="Pfam" id="PF00024">
    <property type="entry name" value="PAN_1"/>
    <property type="match status" value="1"/>
</dbReference>
<sequence>MYLRALLMFSLMGLAEASNRFSEPDFKSANFAKAINDQKLNGSVLRDFEVASEISCQFACVSEDQCLSYNFLPIHDKETSRCQLSGSDRFASQVNFTKEDGALYRGIQVDKTP</sequence>
<reference evidence="3 4" key="1">
    <citation type="journal article" date="2018" name="Sci. Rep.">
        <title>Comparative analysis of the Pocillopora damicornis genome highlights role of immune system in coral evolution.</title>
        <authorList>
            <person name="Cunning R."/>
            <person name="Bay R.A."/>
            <person name="Gillette P."/>
            <person name="Baker A.C."/>
            <person name="Traylor-Knowles N."/>
        </authorList>
    </citation>
    <scope>NUCLEOTIDE SEQUENCE [LARGE SCALE GENOMIC DNA]</scope>
    <source>
        <strain evidence="3">RSMAS</strain>
        <tissue evidence="3">Whole animal</tissue>
    </source>
</reference>
<dbReference type="Proteomes" id="UP000275408">
    <property type="component" value="Unassembled WGS sequence"/>
</dbReference>
<feature type="chain" id="PRO_5018065882" description="Apple domain-containing protein" evidence="1">
    <location>
        <begin position="18"/>
        <end position="113"/>
    </location>
</feature>
<dbReference type="AlphaFoldDB" id="A0A3M6U1T5"/>
<feature type="signal peptide" evidence="1">
    <location>
        <begin position="1"/>
        <end position="17"/>
    </location>
</feature>
<evidence type="ECO:0000259" key="2">
    <source>
        <dbReference type="Pfam" id="PF00024"/>
    </source>
</evidence>
<name>A0A3M6U1T5_POCDA</name>